<evidence type="ECO:0000313" key="1">
    <source>
        <dbReference type="EMBL" id="KAG0475124.1"/>
    </source>
</evidence>
<comment type="caution">
    <text evidence="1">The sequence shown here is derived from an EMBL/GenBank/DDBJ whole genome shotgun (WGS) entry which is preliminary data.</text>
</comment>
<reference evidence="1 2" key="1">
    <citation type="journal article" date="2020" name="Nat. Food">
        <title>A phased Vanilla planifolia genome enables genetic improvement of flavour and production.</title>
        <authorList>
            <person name="Hasing T."/>
            <person name="Tang H."/>
            <person name="Brym M."/>
            <person name="Khazi F."/>
            <person name="Huang T."/>
            <person name="Chambers A.H."/>
        </authorList>
    </citation>
    <scope>NUCLEOTIDE SEQUENCE [LARGE SCALE GENOMIC DNA]</scope>
    <source>
        <tissue evidence="1">Leaf</tissue>
    </source>
</reference>
<sequence>MRGYLDVVVSINPPQPSDLQQTKLANKGELGADRHRCLPRPHFHDPGMVPGVQRLQATHGSVRVPYLNPAGPEPISCARFVIPTIF</sequence>
<accession>A0A835QS94</accession>
<dbReference type="AlphaFoldDB" id="A0A835QS94"/>
<name>A0A835QS94_VANPL</name>
<dbReference type="Proteomes" id="UP000639772">
    <property type="component" value="Chromosome 7"/>
</dbReference>
<evidence type="ECO:0000313" key="2">
    <source>
        <dbReference type="Proteomes" id="UP000639772"/>
    </source>
</evidence>
<gene>
    <name evidence="1" type="ORF">HPP92_014810</name>
</gene>
<proteinExistence type="predicted"/>
<protein>
    <submittedName>
        <fullName evidence="1">Uncharacterized protein</fullName>
    </submittedName>
</protein>
<organism evidence="1 2">
    <name type="scientific">Vanilla planifolia</name>
    <name type="common">Vanilla</name>
    <dbReference type="NCBI Taxonomy" id="51239"/>
    <lineage>
        <taxon>Eukaryota</taxon>
        <taxon>Viridiplantae</taxon>
        <taxon>Streptophyta</taxon>
        <taxon>Embryophyta</taxon>
        <taxon>Tracheophyta</taxon>
        <taxon>Spermatophyta</taxon>
        <taxon>Magnoliopsida</taxon>
        <taxon>Liliopsida</taxon>
        <taxon>Asparagales</taxon>
        <taxon>Orchidaceae</taxon>
        <taxon>Vanilloideae</taxon>
        <taxon>Vanilleae</taxon>
        <taxon>Vanilla</taxon>
    </lineage>
</organism>
<dbReference type="EMBL" id="JADCNM010000007">
    <property type="protein sequence ID" value="KAG0475124.1"/>
    <property type="molecule type" value="Genomic_DNA"/>
</dbReference>